<dbReference type="InterPro" id="IPR012340">
    <property type="entry name" value="NA-bd_OB-fold"/>
</dbReference>
<dbReference type="InterPro" id="IPR036388">
    <property type="entry name" value="WH-like_DNA-bd_sf"/>
</dbReference>
<evidence type="ECO:0000259" key="2">
    <source>
        <dbReference type="SMART" id="SM00316"/>
    </source>
</evidence>
<proteinExistence type="inferred from homology"/>
<evidence type="ECO:0000256" key="1">
    <source>
        <dbReference type="PIRNR" id="PIRNR012524"/>
    </source>
</evidence>
<reference evidence="4" key="2">
    <citation type="submission" date="2017-05" db="EMBL/GenBank/DDBJ databases">
        <title>Draft genome sequence of Geobacter pelophilus, a iron(III)-reducing bacteria.</title>
        <authorList>
            <person name="Aoyagi T."/>
            <person name="Koike H."/>
            <person name="Morita T."/>
            <person name="Sato Y."/>
            <person name="Habe H."/>
            <person name="Hori T."/>
        </authorList>
    </citation>
    <scope>NUCLEOTIDE SEQUENCE [LARGE SCALE GENOMIC DNA]</scope>
    <source>
        <strain evidence="4">Drf2</strain>
    </source>
</reference>
<dbReference type="InterPro" id="IPR014464">
    <property type="entry name" value="CvfB_fam"/>
</dbReference>
<dbReference type="PIRSF" id="PIRSF012524">
    <property type="entry name" value="YitL_S1"/>
    <property type="match status" value="1"/>
</dbReference>
<dbReference type="InterPro" id="IPR040764">
    <property type="entry name" value="CvfB_WH"/>
</dbReference>
<reference evidence="3 4" key="1">
    <citation type="submission" date="2017-04" db="EMBL/GenBank/DDBJ databases">
        <authorList>
            <consortium name="Geobacter pelophilus Genome Sequencing"/>
            <person name="Aoyagi T."/>
            <person name="Koike H."/>
            <person name="Hori T."/>
        </authorList>
    </citation>
    <scope>NUCLEOTIDE SEQUENCE [LARGE SCALE GENOMIC DNA]</scope>
    <source>
        <strain evidence="3 4">Drf2</strain>
    </source>
</reference>
<accession>A0ABQ0MH48</accession>
<sequence>MFKNKIVFCNVTVRRNMKWSANQMLEIGKYNRLEVKKISAIGAFLVSELGDILMPTKYVPEGLHPGEHVKVFVYLDSEDRLLATTLTPKAQVGEFAVLEVKDVTNVGAFLDWGLEKDLLVPFSEQPKPMNKGERHLVRVYLDRSDRIAASAKLSKFLEKSRIELKEGEEVMLTFYQFGELGAKVIINGRYDGLLFKSELYGSFEVGASARGFVKKIRPDGKIDVTLRKDGGKDLHGGRESVLRVLSERGGFLPVGDKSSPQLISEMFGMSKKSFKTVIGNLYKEGVIEISPEGIRLR</sequence>
<dbReference type="EMBL" id="BDQG01000001">
    <property type="protein sequence ID" value="GAW66384.1"/>
    <property type="molecule type" value="Genomic_DNA"/>
</dbReference>
<keyword evidence="4" id="KW-1185">Reference proteome</keyword>
<protein>
    <submittedName>
        <fullName evidence="3">RNA-binding protein</fullName>
    </submittedName>
</protein>
<dbReference type="Pfam" id="PF13509">
    <property type="entry name" value="S1_2"/>
    <property type="match status" value="2"/>
</dbReference>
<dbReference type="PANTHER" id="PTHR37296">
    <property type="entry name" value="CONSERVED VIRULENCE FACTOR B"/>
    <property type="match status" value="1"/>
</dbReference>
<dbReference type="InterPro" id="IPR039566">
    <property type="entry name" value="CvfB_S1_st"/>
</dbReference>
<dbReference type="SMART" id="SM00316">
    <property type="entry name" value="S1"/>
    <property type="match status" value="2"/>
</dbReference>
<comment type="caution">
    <text evidence="3">The sequence shown here is derived from an EMBL/GenBank/DDBJ whole genome shotgun (WGS) entry which is preliminary data.</text>
</comment>
<dbReference type="PANTHER" id="PTHR37296:SF1">
    <property type="entry name" value="CONSERVED VIRULENCE FACTOR B"/>
    <property type="match status" value="1"/>
</dbReference>
<name>A0ABQ0MH48_9BACT</name>
<dbReference type="Gene3D" id="2.40.50.140">
    <property type="entry name" value="Nucleic acid-binding proteins"/>
    <property type="match status" value="2"/>
</dbReference>
<evidence type="ECO:0000313" key="3">
    <source>
        <dbReference type="EMBL" id="GAW66384.1"/>
    </source>
</evidence>
<feature type="domain" description="S1 motif" evidence="2">
    <location>
        <begin position="91"/>
        <end position="152"/>
    </location>
</feature>
<gene>
    <name evidence="3" type="ORF">GPEL0_01f1726</name>
</gene>
<comment type="similarity">
    <text evidence="1">Belongs to the CvfB family.</text>
</comment>
<dbReference type="Gene3D" id="1.10.10.10">
    <property type="entry name" value="Winged helix-like DNA-binding domain superfamily/Winged helix DNA-binding domain"/>
    <property type="match status" value="1"/>
</dbReference>
<feature type="domain" description="S1 motif" evidence="2">
    <location>
        <begin position="165"/>
        <end position="227"/>
    </location>
</feature>
<dbReference type="InterPro" id="IPR003029">
    <property type="entry name" value="S1_domain"/>
</dbReference>
<organism evidence="3 4">
    <name type="scientific">Geoanaerobacter pelophilus</name>
    <dbReference type="NCBI Taxonomy" id="60036"/>
    <lineage>
        <taxon>Bacteria</taxon>
        <taxon>Pseudomonadati</taxon>
        <taxon>Thermodesulfobacteriota</taxon>
        <taxon>Desulfuromonadia</taxon>
        <taxon>Geobacterales</taxon>
        <taxon>Geobacteraceae</taxon>
        <taxon>Geoanaerobacter</taxon>
    </lineage>
</organism>
<dbReference type="Proteomes" id="UP000194153">
    <property type="component" value="Unassembled WGS sequence"/>
</dbReference>
<evidence type="ECO:0000313" key="4">
    <source>
        <dbReference type="Proteomes" id="UP000194153"/>
    </source>
</evidence>
<dbReference type="Pfam" id="PF17783">
    <property type="entry name" value="WHD_CvfB"/>
    <property type="match status" value="1"/>
</dbReference>